<dbReference type="PANTHER" id="PTHR47572">
    <property type="entry name" value="LIPOPROTEIN-RELATED"/>
    <property type="match status" value="1"/>
</dbReference>
<organism evidence="3 4">
    <name type="scientific">Mesorhizobium shangrilense</name>
    <dbReference type="NCBI Taxonomy" id="460060"/>
    <lineage>
        <taxon>Bacteria</taxon>
        <taxon>Pseudomonadati</taxon>
        <taxon>Pseudomonadota</taxon>
        <taxon>Alphaproteobacteria</taxon>
        <taxon>Hyphomicrobiales</taxon>
        <taxon>Phyllobacteriaceae</taxon>
        <taxon>Mesorhizobium</taxon>
    </lineage>
</organism>
<evidence type="ECO:0000259" key="2">
    <source>
        <dbReference type="Pfam" id="PF08450"/>
    </source>
</evidence>
<evidence type="ECO:0000256" key="1">
    <source>
        <dbReference type="ARBA" id="ARBA00022801"/>
    </source>
</evidence>
<dbReference type="InterPro" id="IPR013658">
    <property type="entry name" value="SGL"/>
</dbReference>
<evidence type="ECO:0000313" key="3">
    <source>
        <dbReference type="EMBL" id="MET2829213.1"/>
    </source>
</evidence>
<evidence type="ECO:0000313" key="4">
    <source>
        <dbReference type="Proteomes" id="UP001548832"/>
    </source>
</evidence>
<dbReference type="Pfam" id="PF08450">
    <property type="entry name" value="SGL"/>
    <property type="match status" value="1"/>
</dbReference>
<dbReference type="SUPFAM" id="SSF63829">
    <property type="entry name" value="Calcium-dependent phosphotriesterase"/>
    <property type="match status" value="1"/>
</dbReference>
<dbReference type="PANTHER" id="PTHR47572:SF4">
    <property type="entry name" value="LACTONASE DRP35"/>
    <property type="match status" value="1"/>
</dbReference>
<dbReference type="PRINTS" id="PR01790">
    <property type="entry name" value="SMP30FAMILY"/>
</dbReference>
<dbReference type="Gene3D" id="2.120.10.30">
    <property type="entry name" value="TolB, C-terminal domain"/>
    <property type="match status" value="1"/>
</dbReference>
<comment type="caution">
    <text evidence="3">The sequence shown here is derived from an EMBL/GenBank/DDBJ whole genome shotgun (WGS) entry which is preliminary data.</text>
</comment>
<gene>
    <name evidence="3" type="ORF">ABVQ20_19710</name>
</gene>
<dbReference type="InterPro" id="IPR005511">
    <property type="entry name" value="SMP-30"/>
</dbReference>
<proteinExistence type="predicted"/>
<keyword evidence="1" id="KW-0378">Hydrolase</keyword>
<dbReference type="EMBL" id="JBEWSZ010000001">
    <property type="protein sequence ID" value="MET2829213.1"/>
    <property type="molecule type" value="Genomic_DNA"/>
</dbReference>
<reference evidence="3 4" key="1">
    <citation type="submission" date="2024-06" db="EMBL/GenBank/DDBJ databases">
        <authorList>
            <person name="Kim D.-U."/>
        </authorList>
    </citation>
    <scope>NUCLEOTIDE SEQUENCE [LARGE SCALE GENOMIC DNA]</scope>
    <source>
        <strain evidence="3 4">KACC15460</strain>
    </source>
</reference>
<feature type="domain" description="SMP-30/Gluconolactonase/LRE-like region" evidence="2">
    <location>
        <begin position="40"/>
        <end position="293"/>
    </location>
</feature>
<keyword evidence="4" id="KW-1185">Reference proteome</keyword>
<dbReference type="RefSeq" id="WP_354461172.1">
    <property type="nucleotide sequence ID" value="NZ_JBEWSZ010000001.1"/>
</dbReference>
<dbReference type="InterPro" id="IPR051262">
    <property type="entry name" value="SMP-30/CGR1_Lactonase"/>
</dbReference>
<dbReference type="InterPro" id="IPR011042">
    <property type="entry name" value="6-blade_b-propeller_TolB-like"/>
</dbReference>
<dbReference type="Proteomes" id="UP001548832">
    <property type="component" value="Unassembled WGS sequence"/>
</dbReference>
<accession>A0ABV2DIE6</accession>
<sequence>MLGWHSVDTFDLTFDFVEPVFKQCVFGGPRLERLFRGTRLGEGPVYFADLDVFIWSDIPNNRMLRYVEGQGTTIFRSPSNHANGSTRDNQGRLLTCEHSGRRVVRTEYDGSLTVLADRFEGRRLNSPNDVVVKSDGSIWFTDPSYGIRENWEGVHGEREQATCNIYRVDPHSGAVTMVADDCQMPNGLAFSLDEQKLYVTDTGCTEFPDGAHHFRVFDVRDDKRLGPSQIFAEVNPGLPDGFRLDTEGFIWTSAGDGVQCLAPNGDLVGRILVPEAITNLVFGGPRGDRLYLTGLTSLWSVYVNRCGAR</sequence>
<name>A0ABV2DIE6_9HYPH</name>
<protein>
    <submittedName>
        <fullName evidence="3">SMP-30/gluconolactonase/LRE family protein</fullName>
    </submittedName>
</protein>